<organism evidence="1">
    <name type="scientific">termite gut metagenome</name>
    <dbReference type="NCBI Taxonomy" id="433724"/>
    <lineage>
        <taxon>unclassified sequences</taxon>
        <taxon>metagenomes</taxon>
        <taxon>organismal metagenomes</taxon>
    </lineage>
</organism>
<dbReference type="InterPro" id="IPR011518">
    <property type="entry name" value="Transposase_36"/>
</dbReference>
<reference evidence="1" key="1">
    <citation type="submission" date="2019-03" db="EMBL/GenBank/DDBJ databases">
        <title>Single cell metagenomics reveals metabolic interactions within the superorganism composed of flagellate Streblomastix strix and complex community of Bacteroidetes bacteria on its surface.</title>
        <authorList>
            <person name="Treitli S.C."/>
            <person name="Kolisko M."/>
            <person name="Husnik F."/>
            <person name="Keeling P."/>
            <person name="Hampl V."/>
        </authorList>
    </citation>
    <scope>NUCLEOTIDE SEQUENCE</scope>
    <source>
        <strain evidence="1">STM</strain>
    </source>
</reference>
<comment type="caution">
    <text evidence="1">The sequence shown here is derived from an EMBL/GenBank/DDBJ whole genome shotgun (WGS) entry which is preliminary data.</text>
</comment>
<name>A0A5J4RX71_9ZZZZ</name>
<protein>
    <submittedName>
        <fullName evidence="1">Uncharacterized protein</fullName>
    </submittedName>
</protein>
<dbReference type="EMBL" id="SNRY01000620">
    <property type="protein sequence ID" value="KAA6338414.1"/>
    <property type="molecule type" value="Genomic_DNA"/>
</dbReference>
<dbReference type="AlphaFoldDB" id="A0A5J4RX71"/>
<sequence>MPYPNTNQLYISADGGGSNGSGVKLWKEELQQFSNESGLEIHLSHYPPGRSKWNKMEHRLFAYISKNWREKPPETLAVIVSLIGATTTTAGLVVKTKTDATISIKQAVK</sequence>
<gene>
    <name evidence="1" type="ORF">EZS27_013587</name>
</gene>
<proteinExistence type="predicted"/>
<accession>A0A5J4RX71</accession>
<dbReference type="Pfam" id="PF07592">
    <property type="entry name" value="DDE_Tnp_ISAZ013"/>
    <property type="match status" value="1"/>
</dbReference>
<evidence type="ECO:0000313" key="1">
    <source>
        <dbReference type="EMBL" id="KAA6338414.1"/>
    </source>
</evidence>